<comment type="caution">
    <text evidence="3">The sequence shown here is derived from an EMBL/GenBank/DDBJ whole genome shotgun (WGS) entry which is preliminary data.</text>
</comment>
<evidence type="ECO:0000256" key="2">
    <source>
        <dbReference type="SAM" id="Phobius"/>
    </source>
</evidence>
<keyword evidence="2" id="KW-0812">Transmembrane</keyword>
<dbReference type="Proteomes" id="UP000027466">
    <property type="component" value="Unassembled WGS sequence"/>
</dbReference>
<protein>
    <submittedName>
        <fullName evidence="3">Uncharacterized protein</fullName>
    </submittedName>
</protein>
<proteinExistence type="predicted"/>
<feature type="region of interest" description="Disordered" evidence="1">
    <location>
        <begin position="9"/>
        <end position="29"/>
    </location>
</feature>
<evidence type="ECO:0000313" key="3">
    <source>
        <dbReference type="EMBL" id="KDR37617.1"/>
    </source>
</evidence>
<dbReference type="AlphaFoldDB" id="A0A069PAX9"/>
<evidence type="ECO:0000313" key="4">
    <source>
        <dbReference type="Proteomes" id="UP000027466"/>
    </source>
</evidence>
<feature type="transmembrane region" description="Helical" evidence="2">
    <location>
        <begin position="152"/>
        <end position="172"/>
    </location>
</feature>
<keyword evidence="4" id="KW-1185">Reference proteome</keyword>
<name>A0A069PAX9_9BURK</name>
<accession>A0A069PAX9</accession>
<organism evidence="3 4">
    <name type="scientific">Caballeronia glathei</name>
    <dbReference type="NCBI Taxonomy" id="60547"/>
    <lineage>
        <taxon>Bacteria</taxon>
        <taxon>Pseudomonadati</taxon>
        <taxon>Pseudomonadota</taxon>
        <taxon>Betaproteobacteria</taxon>
        <taxon>Burkholderiales</taxon>
        <taxon>Burkholderiaceae</taxon>
        <taxon>Caballeronia</taxon>
    </lineage>
</organism>
<sequence length="199" mass="22676">MIKGIVARFGRSEHRPGRHVRRDQDRRHARSKQVEIEEILAVKSVRVDRAPGRRNMVVGAPMLVERNNQQRVMPIRAVAHSLVDLLQKLFPAIRRRAGRMIIRPLVEGKNGCPFRFQIAKLGQRACLGMTEELRKRRHLVVLLRSLYLRKGIGGIALIALPFPLIVNAPALFRLCQIIEDGRYIELLHRVDVLIAGASD</sequence>
<dbReference type="EMBL" id="JFHC01000186">
    <property type="protein sequence ID" value="KDR37617.1"/>
    <property type="molecule type" value="Genomic_DNA"/>
</dbReference>
<evidence type="ECO:0000256" key="1">
    <source>
        <dbReference type="SAM" id="MobiDB-lite"/>
    </source>
</evidence>
<keyword evidence="2" id="KW-0472">Membrane</keyword>
<keyword evidence="2" id="KW-1133">Transmembrane helix</keyword>
<feature type="compositionally biased region" description="Basic residues" evidence="1">
    <location>
        <begin position="16"/>
        <end position="29"/>
    </location>
</feature>
<reference evidence="3 4" key="1">
    <citation type="submission" date="2014-03" db="EMBL/GenBank/DDBJ databases">
        <title>Draft Genome Sequences of Four Burkholderia Strains.</title>
        <authorList>
            <person name="Liu X.Y."/>
            <person name="Li C.X."/>
            <person name="Xu J.H."/>
        </authorList>
    </citation>
    <scope>NUCLEOTIDE SEQUENCE [LARGE SCALE GENOMIC DNA]</scope>
    <source>
        <strain evidence="3 4">DSM 50014</strain>
    </source>
</reference>
<gene>
    <name evidence="3" type="ORF">BG61_10885</name>
</gene>